<feature type="compositionally biased region" description="Low complexity" evidence="6">
    <location>
        <begin position="322"/>
        <end position="345"/>
    </location>
</feature>
<keyword evidence="4" id="KW-1133">Transmembrane helix</keyword>
<dbReference type="SUPFAM" id="SSF56112">
    <property type="entry name" value="Protein kinase-like (PK-like)"/>
    <property type="match status" value="1"/>
</dbReference>
<evidence type="ECO:0000256" key="2">
    <source>
        <dbReference type="ARBA" id="ARBA00022692"/>
    </source>
</evidence>
<keyword evidence="9" id="KW-0808">Transferase</keyword>
<dbReference type="InterPro" id="IPR058594">
    <property type="entry name" value="PB1-like_dom_pln"/>
</dbReference>
<keyword evidence="5" id="KW-0472">Membrane</keyword>
<evidence type="ECO:0000256" key="4">
    <source>
        <dbReference type="ARBA" id="ARBA00022989"/>
    </source>
</evidence>
<dbReference type="OrthoDB" id="1751576at2759"/>
<feature type="compositionally biased region" description="Polar residues" evidence="6">
    <location>
        <begin position="309"/>
        <end position="321"/>
    </location>
</feature>
<dbReference type="Gene3D" id="1.10.510.10">
    <property type="entry name" value="Transferase(Phosphotransferase) domain 1"/>
    <property type="match status" value="1"/>
</dbReference>
<comment type="subcellular location">
    <subcellularLocation>
        <location evidence="1">Membrane</location>
        <topology evidence="1">Single-pass membrane protein</topology>
    </subcellularLocation>
</comment>
<dbReference type="Pfam" id="PF07714">
    <property type="entry name" value="PK_Tyr_Ser-Thr"/>
    <property type="match status" value="1"/>
</dbReference>
<reference evidence="9 10" key="1">
    <citation type="submission" date="2019-07" db="EMBL/GenBank/DDBJ databases">
        <title>De Novo Assembly of kiwifruit Actinidia rufa.</title>
        <authorList>
            <person name="Sugita-Konishi S."/>
            <person name="Sato K."/>
            <person name="Mori E."/>
            <person name="Abe Y."/>
            <person name="Kisaki G."/>
            <person name="Hamano K."/>
            <person name="Suezawa K."/>
            <person name="Otani M."/>
            <person name="Fukuda T."/>
            <person name="Manabe T."/>
            <person name="Gomi K."/>
            <person name="Tabuchi M."/>
            <person name="Akimitsu K."/>
            <person name="Kataoka I."/>
        </authorList>
    </citation>
    <scope>NUCLEOTIDE SEQUENCE [LARGE SCALE GENOMIC DNA]</scope>
    <source>
        <strain evidence="10">cv. Fuchu</strain>
    </source>
</reference>
<evidence type="ECO:0000259" key="7">
    <source>
        <dbReference type="Pfam" id="PF07714"/>
    </source>
</evidence>
<proteinExistence type="predicted"/>
<evidence type="ECO:0000256" key="1">
    <source>
        <dbReference type="ARBA" id="ARBA00004167"/>
    </source>
</evidence>
<comment type="caution">
    <text evidence="9">The sequence shown here is derived from an EMBL/GenBank/DDBJ whole genome shotgun (WGS) entry which is preliminary data.</text>
</comment>
<evidence type="ECO:0000313" key="10">
    <source>
        <dbReference type="Proteomes" id="UP000585474"/>
    </source>
</evidence>
<protein>
    <submittedName>
        <fullName evidence="9">Lectin protein kinase family protein</fullName>
    </submittedName>
</protein>
<gene>
    <name evidence="9" type="ORF">Acr_02g0004900</name>
</gene>
<keyword evidence="2" id="KW-0812">Transmembrane</keyword>
<keyword evidence="9" id="KW-0418">Kinase</keyword>
<keyword evidence="3" id="KW-0732">Signal</keyword>
<feature type="domain" description="Serine-threonine/tyrosine-protein kinase catalytic" evidence="7">
    <location>
        <begin position="2"/>
        <end position="61"/>
    </location>
</feature>
<dbReference type="GO" id="GO:0016020">
    <property type="term" value="C:membrane"/>
    <property type="evidence" value="ECO:0007669"/>
    <property type="project" value="UniProtKB-SubCell"/>
</dbReference>
<evidence type="ECO:0000256" key="3">
    <source>
        <dbReference type="ARBA" id="ARBA00022729"/>
    </source>
</evidence>
<dbReference type="PANTHER" id="PTHR47974">
    <property type="entry name" value="OS07G0415500 PROTEIN"/>
    <property type="match status" value="1"/>
</dbReference>
<dbReference type="InterPro" id="IPR001245">
    <property type="entry name" value="Ser-Thr/Tyr_kinase_cat_dom"/>
</dbReference>
<evidence type="ECO:0000256" key="6">
    <source>
        <dbReference type="SAM" id="MobiDB-lite"/>
    </source>
</evidence>
<sequence>MNLVRMWGFCSEGRHRLLVYEYVENSSLDKHLFAKNFLPWKERFKVAIGTAKALAYLHHERLEWVADFGLAKLAQRGSPGLALTRVRGTKGYGAVILEMARGIRLSNWAVKDDKEVEAELSRFVRTVKTKAKVEKSLVESMTKTMFTLQILHGGKLVQGEQVTYDNGNEHICTVDSDFMSYFELMDIMKDIGYPNHPVIYYKLPNFDMNTGLVELTSDVEIVHMFDVHVWSDVSVIEIFVHTPDLVDVFSNSDSEWHDDVQIDSDKEAFSGMEESSTGDEEEMGDKEGGKGKQPKQTMSQGTSKDKIVSNKSMGCNTRPPLQSQTSGSGSKQGPQTSSSQGATLA</sequence>
<dbReference type="EMBL" id="BJWL01000002">
    <property type="protein sequence ID" value="GFY82250.1"/>
    <property type="molecule type" value="Genomic_DNA"/>
</dbReference>
<dbReference type="PANTHER" id="PTHR47974:SF4">
    <property type="entry name" value="RECEPTOR-LIKE SERINE_THREONINE-PROTEIN KINASE"/>
    <property type="match status" value="1"/>
</dbReference>
<accession>A0A7J0E768</accession>
<dbReference type="InterPro" id="IPR011009">
    <property type="entry name" value="Kinase-like_dom_sf"/>
</dbReference>
<feature type="region of interest" description="Disordered" evidence="6">
    <location>
        <begin position="269"/>
        <end position="345"/>
    </location>
</feature>
<evidence type="ECO:0000256" key="5">
    <source>
        <dbReference type="ARBA" id="ARBA00023136"/>
    </source>
</evidence>
<keyword evidence="10" id="KW-1185">Reference proteome</keyword>
<evidence type="ECO:0000259" key="8">
    <source>
        <dbReference type="Pfam" id="PF26130"/>
    </source>
</evidence>
<dbReference type="Pfam" id="PF26130">
    <property type="entry name" value="PB1-like"/>
    <property type="match status" value="1"/>
</dbReference>
<dbReference type="AlphaFoldDB" id="A0A7J0E768"/>
<name>A0A7J0E768_9ERIC</name>
<dbReference type="GO" id="GO:0004672">
    <property type="term" value="F:protein kinase activity"/>
    <property type="evidence" value="ECO:0007669"/>
    <property type="project" value="InterPro"/>
</dbReference>
<evidence type="ECO:0000313" key="9">
    <source>
        <dbReference type="EMBL" id="GFY82250.1"/>
    </source>
</evidence>
<dbReference type="Proteomes" id="UP000585474">
    <property type="component" value="Unassembled WGS sequence"/>
</dbReference>
<organism evidence="9 10">
    <name type="scientific">Actinidia rufa</name>
    <dbReference type="NCBI Taxonomy" id="165716"/>
    <lineage>
        <taxon>Eukaryota</taxon>
        <taxon>Viridiplantae</taxon>
        <taxon>Streptophyta</taxon>
        <taxon>Embryophyta</taxon>
        <taxon>Tracheophyta</taxon>
        <taxon>Spermatophyta</taxon>
        <taxon>Magnoliopsida</taxon>
        <taxon>eudicotyledons</taxon>
        <taxon>Gunneridae</taxon>
        <taxon>Pentapetalae</taxon>
        <taxon>asterids</taxon>
        <taxon>Ericales</taxon>
        <taxon>Actinidiaceae</taxon>
        <taxon>Actinidia</taxon>
    </lineage>
</organism>
<feature type="domain" description="PB1-like" evidence="8">
    <location>
        <begin position="144"/>
        <end position="240"/>
    </location>
</feature>